<dbReference type="RefSeq" id="WP_131865041.1">
    <property type="nucleotide sequence ID" value="NZ_SMCR01000003.1"/>
</dbReference>
<dbReference type="SMART" id="SM00421">
    <property type="entry name" value="HTH_LUXR"/>
    <property type="match status" value="1"/>
</dbReference>
<dbReference type="GO" id="GO:0006355">
    <property type="term" value="P:regulation of DNA-templated transcription"/>
    <property type="evidence" value="ECO:0007669"/>
    <property type="project" value="InterPro"/>
</dbReference>
<dbReference type="PANTHER" id="PTHR43214">
    <property type="entry name" value="TWO-COMPONENT RESPONSE REGULATOR"/>
    <property type="match status" value="1"/>
</dbReference>
<dbReference type="Pfam" id="PF00196">
    <property type="entry name" value="GerE"/>
    <property type="match status" value="1"/>
</dbReference>
<evidence type="ECO:0000313" key="9">
    <source>
        <dbReference type="EMBL" id="TCV98297.1"/>
    </source>
</evidence>
<feature type="domain" description="HTH luxR-type" evidence="7">
    <location>
        <begin position="149"/>
        <end position="214"/>
    </location>
</feature>
<dbReference type="PROSITE" id="PS50110">
    <property type="entry name" value="RESPONSE_REGULATORY"/>
    <property type="match status" value="1"/>
</dbReference>
<organism evidence="9 10">
    <name type="scientific">Biostraticola tofi</name>
    <dbReference type="NCBI Taxonomy" id="466109"/>
    <lineage>
        <taxon>Bacteria</taxon>
        <taxon>Pseudomonadati</taxon>
        <taxon>Pseudomonadota</taxon>
        <taxon>Gammaproteobacteria</taxon>
        <taxon>Enterobacterales</taxon>
        <taxon>Bruguierivoracaceae</taxon>
        <taxon>Biostraticola</taxon>
    </lineage>
</organism>
<dbReference type="GO" id="GO:0003677">
    <property type="term" value="F:DNA binding"/>
    <property type="evidence" value="ECO:0007669"/>
    <property type="project" value="UniProtKB-KW"/>
</dbReference>
<gene>
    <name evidence="9" type="ORF">EDC52_103389</name>
</gene>
<feature type="domain" description="Response regulatory" evidence="8">
    <location>
        <begin position="7"/>
        <end position="123"/>
    </location>
</feature>
<reference evidence="9 10" key="1">
    <citation type="submission" date="2019-03" db="EMBL/GenBank/DDBJ databases">
        <title>Genomic Encyclopedia of Type Strains, Phase IV (KMG-IV): sequencing the most valuable type-strain genomes for metagenomic binning, comparative biology and taxonomic classification.</title>
        <authorList>
            <person name="Goeker M."/>
        </authorList>
    </citation>
    <scope>NUCLEOTIDE SEQUENCE [LARGE SCALE GENOMIC DNA]</scope>
    <source>
        <strain evidence="9 10">DSM 19580</strain>
    </source>
</reference>
<accession>A0A4R3YYG9</accession>
<dbReference type="InterPro" id="IPR058245">
    <property type="entry name" value="NreC/VraR/RcsB-like_REC"/>
</dbReference>
<dbReference type="AlphaFoldDB" id="A0A4R3YYG9"/>
<dbReference type="InterPro" id="IPR039420">
    <property type="entry name" value="WalR-like"/>
</dbReference>
<evidence type="ECO:0000256" key="4">
    <source>
        <dbReference type="ARBA" id="ARBA00023125"/>
    </source>
</evidence>
<dbReference type="InterPro" id="IPR016032">
    <property type="entry name" value="Sig_transdc_resp-reg_C-effctor"/>
</dbReference>
<comment type="caution">
    <text evidence="9">The sequence shown here is derived from an EMBL/GenBank/DDBJ whole genome shotgun (WGS) entry which is preliminary data.</text>
</comment>
<dbReference type="SMART" id="SM00448">
    <property type="entry name" value="REC"/>
    <property type="match status" value="1"/>
</dbReference>
<dbReference type="Gene3D" id="3.40.50.2300">
    <property type="match status" value="1"/>
</dbReference>
<keyword evidence="5" id="KW-0804">Transcription</keyword>
<dbReference type="PANTHER" id="PTHR43214:SF41">
    <property type="entry name" value="NITRATE_NITRITE RESPONSE REGULATOR PROTEIN NARP"/>
    <property type="match status" value="1"/>
</dbReference>
<dbReference type="InterPro" id="IPR011006">
    <property type="entry name" value="CheY-like_superfamily"/>
</dbReference>
<feature type="modified residue" description="4-aspartylphosphate" evidence="6">
    <location>
        <position position="58"/>
    </location>
</feature>
<dbReference type="SUPFAM" id="SSF46894">
    <property type="entry name" value="C-terminal effector domain of the bipartite response regulators"/>
    <property type="match status" value="1"/>
</dbReference>
<proteinExistence type="predicted"/>
<dbReference type="Proteomes" id="UP000295719">
    <property type="component" value="Unassembled WGS sequence"/>
</dbReference>
<evidence type="ECO:0000256" key="1">
    <source>
        <dbReference type="ARBA" id="ARBA00022553"/>
    </source>
</evidence>
<keyword evidence="2" id="KW-0902">Two-component regulatory system</keyword>
<dbReference type="OrthoDB" id="9796655at2"/>
<evidence type="ECO:0000313" key="10">
    <source>
        <dbReference type="Proteomes" id="UP000295719"/>
    </source>
</evidence>
<evidence type="ECO:0000256" key="3">
    <source>
        <dbReference type="ARBA" id="ARBA00023015"/>
    </source>
</evidence>
<dbReference type="PRINTS" id="PR00038">
    <property type="entry name" value="HTHLUXR"/>
</dbReference>
<dbReference type="GO" id="GO:0000160">
    <property type="term" value="P:phosphorelay signal transduction system"/>
    <property type="evidence" value="ECO:0007669"/>
    <property type="project" value="InterPro"/>
</dbReference>
<sequence length="216" mass="23589">MNTGTIKVLLVEDDEAMRREFESMVASHPDLSLCGSAANLAEARLLLAQKTPDVALVDLGLPDGDGVELIAWLQQQRPHTTVLVATIFGDEAHVVRAIEAGARGYLLKDTAIDEFARGIKLLQQGGAPLSPQIARHLLKRFSPSEKISPRSEIDSLTAREIDILRHISQGYSVSETAKNMNISTHTVATHIKNIYSKLAVHNRVAAIIQARIQGFI</sequence>
<dbReference type="CDD" id="cd17535">
    <property type="entry name" value="REC_NarL-like"/>
    <property type="match status" value="1"/>
</dbReference>
<dbReference type="CDD" id="cd06170">
    <property type="entry name" value="LuxR_C_like"/>
    <property type="match status" value="1"/>
</dbReference>
<protein>
    <submittedName>
        <fullName evidence="9">LuxR family two component transcriptional regulator</fullName>
    </submittedName>
</protein>
<keyword evidence="1 6" id="KW-0597">Phosphoprotein</keyword>
<evidence type="ECO:0000256" key="5">
    <source>
        <dbReference type="ARBA" id="ARBA00023163"/>
    </source>
</evidence>
<dbReference type="SUPFAM" id="SSF52172">
    <property type="entry name" value="CheY-like"/>
    <property type="match status" value="1"/>
</dbReference>
<dbReference type="InterPro" id="IPR000792">
    <property type="entry name" value="Tscrpt_reg_LuxR_C"/>
</dbReference>
<dbReference type="EMBL" id="SMCR01000003">
    <property type="protein sequence ID" value="TCV98297.1"/>
    <property type="molecule type" value="Genomic_DNA"/>
</dbReference>
<evidence type="ECO:0000256" key="2">
    <source>
        <dbReference type="ARBA" id="ARBA00023012"/>
    </source>
</evidence>
<evidence type="ECO:0000259" key="7">
    <source>
        <dbReference type="PROSITE" id="PS50043"/>
    </source>
</evidence>
<evidence type="ECO:0000256" key="6">
    <source>
        <dbReference type="PROSITE-ProRule" id="PRU00169"/>
    </source>
</evidence>
<dbReference type="PROSITE" id="PS50043">
    <property type="entry name" value="HTH_LUXR_2"/>
    <property type="match status" value="1"/>
</dbReference>
<name>A0A4R3YYG9_9GAMM</name>
<dbReference type="InterPro" id="IPR001789">
    <property type="entry name" value="Sig_transdc_resp-reg_receiver"/>
</dbReference>
<evidence type="ECO:0000259" key="8">
    <source>
        <dbReference type="PROSITE" id="PS50110"/>
    </source>
</evidence>
<keyword evidence="10" id="KW-1185">Reference proteome</keyword>
<dbReference type="Pfam" id="PF00072">
    <property type="entry name" value="Response_reg"/>
    <property type="match status" value="1"/>
</dbReference>
<keyword evidence="4" id="KW-0238">DNA-binding</keyword>
<keyword evidence="3" id="KW-0805">Transcription regulation</keyword>